<sequence length="222" mass="24062">MAGMGSETEIEEGALFATQLFSRQLPASESAALNAALLFAIKDLFEADRTGIERSNLRALGGWHSQLGLHRQPAFAPLVTHIDAFAAEISRRNGYSTRHRLAITGMWAIVNAPGSYNQTHVHPGSHWSGAYYVQAPEGSGDITFTDPRTEAMMQPLLHEGPRPEALRHHVSVPPVAGRMLMFPSWLQHGVKPNLSRARGGAAERVVTSFNLSQQPLSGPPAA</sequence>
<reference evidence="1 2" key="1">
    <citation type="submission" date="2017-03" db="EMBL/GenBank/DDBJ databases">
        <authorList>
            <person name="Afonso C.L."/>
            <person name="Miller P.J."/>
            <person name="Scott M.A."/>
            <person name="Spackman E."/>
            <person name="Goraichik I."/>
            <person name="Dimitrov K.M."/>
            <person name="Suarez D.L."/>
            <person name="Swayne D.E."/>
        </authorList>
    </citation>
    <scope>NUCLEOTIDE SEQUENCE [LARGE SCALE GENOMIC DNA]</scope>
    <source>
        <strain evidence="1 2">CECT 7680</strain>
    </source>
</reference>
<name>A0A1Y5RHR7_9RHOB</name>
<keyword evidence="2" id="KW-1185">Reference proteome</keyword>
<dbReference type="EMBL" id="FWFQ01000002">
    <property type="protein sequence ID" value="SLN16597.1"/>
    <property type="molecule type" value="Genomic_DNA"/>
</dbReference>
<dbReference type="Proteomes" id="UP000193409">
    <property type="component" value="Unassembled WGS sequence"/>
</dbReference>
<dbReference type="NCBIfam" id="TIGR02466">
    <property type="entry name" value="TIGR02466 family protein"/>
    <property type="match status" value="1"/>
</dbReference>
<dbReference type="SUPFAM" id="SSF51197">
    <property type="entry name" value="Clavaminate synthase-like"/>
    <property type="match status" value="1"/>
</dbReference>
<dbReference type="AlphaFoldDB" id="A0A1Y5RHR7"/>
<evidence type="ECO:0000313" key="2">
    <source>
        <dbReference type="Proteomes" id="UP000193409"/>
    </source>
</evidence>
<protein>
    <recommendedName>
        <fullName evidence="3">Fe2OG dioxygenase domain-containing protein</fullName>
    </recommendedName>
</protein>
<accession>A0A1Y5RHR7</accession>
<evidence type="ECO:0008006" key="3">
    <source>
        <dbReference type="Google" id="ProtNLM"/>
    </source>
</evidence>
<dbReference type="Gene3D" id="2.60.120.620">
    <property type="entry name" value="q2cbj1_9rhob like domain"/>
    <property type="match status" value="1"/>
</dbReference>
<dbReference type="RefSeq" id="WP_176244062.1">
    <property type="nucleotide sequence ID" value="NZ_FWFQ01000002.1"/>
</dbReference>
<evidence type="ECO:0000313" key="1">
    <source>
        <dbReference type="EMBL" id="SLN16597.1"/>
    </source>
</evidence>
<organism evidence="1 2">
    <name type="scientific">Pseudoruegeria aquimaris</name>
    <dbReference type="NCBI Taxonomy" id="393663"/>
    <lineage>
        <taxon>Bacteria</taxon>
        <taxon>Pseudomonadati</taxon>
        <taxon>Pseudomonadota</taxon>
        <taxon>Alphaproteobacteria</taxon>
        <taxon>Rhodobacterales</taxon>
        <taxon>Roseobacteraceae</taxon>
        <taxon>Pseudoruegeria</taxon>
    </lineage>
</organism>
<gene>
    <name evidence="1" type="ORF">PSA7680_00468</name>
</gene>
<dbReference type="InterPro" id="IPR012668">
    <property type="entry name" value="CHP02466"/>
</dbReference>
<dbReference type="Pfam" id="PF13759">
    <property type="entry name" value="2OG-FeII_Oxy_5"/>
    <property type="match status" value="1"/>
</dbReference>
<proteinExistence type="predicted"/>